<dbReference type="Proteomes" id="UP000288805">
    <property type="component" value="Unassembled WGS sequence"/>
</dbReference>
<evidence type="ECO:0000313" key="1">
    <source>
        <dbReference type="EMBL" id="RVW39836.1"/>
    </source>
</evidence>
<proteinExistence type="predicted"/>
<evidence type="ECO:0000313" key="2">
    <source>
        <dbReference type="Proteomes" id="UP000288805"/>
    </source>
</evidence>
<dbReference type="EMBL" id="QGNW01001470">
    <property type="protein sequence ID" value="RVW39836.1"/>
    <property type="molecule type" value="Genomic_DNA"/>
</dbReference>
<reference evidence="1 2" key="1">
    <citation type="journal article" date="2018" name="PLoS Genet.">
        <title>Population sequencing reveals clonal diversity and ancestral inbreeding in the grapevine cultivar Chardonnay.</title>
        <authorList>
            <person name="Roach M.J."/>
            <person name="Johnson D.L."/>
            <person name="Bohlmann J."/>
            <person name="van Vuuren H.J."/>
            <person name="Jones S.J."/>
            <person name="Pretorius I.S."/>
            <person name="Schmidt S.A."/>
            <person name="Borneman A.R."/>
        </authorList>
    </citation>
    <scope>NUCLEOTIDE SEQUENCE [LARGE SCALE GENOMIC DNA]</scope>
    <source>
        <strain evidence="2">cv. Chardonnay</strain>
        <tissue evidence="1">Leaf</tissue>
    </source>
</reference>
<protein>
    <submittedName>
        <fullName evidence="1">Uncharacterized protein</fullName>
    </submittedName>
</protein>
<sequence>MTSQMMMLISITFNSQVVDVSKLPLLDMLEILNQHTYLTERVMKDKYKKTLKLLVIGFLLNSYMVHQVVSGDAKANRLLQLINNLKIDPKPPIAILSLGSQTNFSLSLGWVR</sequence>
<gene>
    <name evidence="1" type="ORF">CK203_117515</name>
</gene>
<accession>A0A438DWE2</accession>
<comment type="caution">
    <text evidence="1">The sequence shown here is derived from an EMBL/GenBank/DDBJ whole genome shotgun (WGS) entry which is preliminary data.</text>
</comment>
<organism evidence="1 2">
    <name type="scientific">Vitis vinifera</name>
    <name type="common">Grape</name>
    <dbReference type="NCBI Taxonomy" id="29760"/>
    <lineage>
        <taxon>Eukaryota</taxon>
        <taxon>Viridiplantae</taxon>
        <taxon>Streptophyta</taxon>
        <taxon>Embryophyta</taxon>
        <taxon>Tracheophyta</taxon>
        <taxon>Spermatophyta</taxon>
        <taxon>Magnoliopsida</taxon>
        <taxon>eudicotyledons</taxon>
        <taxon>Gunneridae</taxon>
        <taxon>Pentapetalae</taxon>
        <taxon>rosids</taxon>
        <taxon>Vitales</taxon>
        <taxon>Vitaceae</taxon>
        <taxon>Viteae</taxon>
        <taxon>Vitis</taxon>
    </lineage>
</organism>
<name>A0A438DWE2_VITVI</name>
<dbReference type="AlphaFoldDB" id="A0A438DWE2"/>